<keyword evidence="10" id="KW-0408">Iron</keyword>
<evidence type="ECO:0000256" key="10">
    <source>
        <dbReference type="ARBA" id="ARBA00023004"/>
    </source>
</evidence>
<evidence type="ECO:0000256" key="6">
    <source>
        <dbReference type="ARBA" id="ARBA00022692"/>
    </source>
</evidence>
<reference evidence="13" key="2">
    <citation type="submission" date="2021-10" db="EMBL/GenBank/DDBJ databases">
        <title>Phylogenomics reveals ancestral predisposition of the termite-cultivated fungus Termitomyces towards a domesticated lifestyle.</title>
        <authorList>
            <person name="Auxier B."/>
            <person name="Grum-Grzhimaylo A."/>
            <person name="Cardenas M.E."/>
            <person name="Lodge J.D."/>
            <person name="Laessoe T."/>
            <person name="Pedersen O."/>
            <person name="Smith M.E."/>
            <person name="Kuyper T.W."/>
            <person name="Franco-Molano E.A."/>
            <person name="Baroni T.J."/>
            <person name="Aanen D.K."/>
        </authorList>
    </citation>
    <scope>NUCLEOTIDE SEQUENCE</scope>
    <source>
        <strain evidence="13">AP01</strain>
        <tissue evidence="13">Mycelium</tissue>
    </source>
</reference>
<accession>A0A9P7G7I1</accession>
<comment type="subcellular location">
    <subcellularLocation>
        <location evidence="2">Membrane</location>
    </subcellularLocation>
</comment>
<dbReference type="GO" id="GO:0020037">
    <property type="term" value="F:heme binding"/>
    <property type="evidence" value="ECO:0007669"/>
    <property type="project" value="InterPro"/>
</dbReference>
<evidence type="ECO:0000313" key="13">
    <source>
        <dbReference type="EMBL" id="KAG5645527.1"/>
    </source>
</evidence>
<dbReference type="InterPro" id="IPR001128">
    <property type="entry name" value="Cyt_P450"/>
</dbReference>
<evidence type="ECO:0000256" key="4">
    <source>
        <dbReference type="ARBA" id="ARBA00010617"/>
    </source>
</evidence>
<keyword evidence="14" id="KW-1185">Reference proteome</keyword>
<dbReference type="SUPFAM" id="SSF48264">
    <property type="entry name" value="Cytochrome P450"/>
    <property type="match status" value="1"/>
</dbReference>
<dbReference type="PANTHER" id="PTHR24305:SF166">
    <property type="entry name" value="CYTOCHROME P450 12A4, MITOCHONDRIAL-RELATED"/>
    <property type="match status" value="1"/>
</dbReference>
<keyword evidence="9" id="KW-0560">Oxidoreductase</keyword>
<keyword evidence="8" id="KW-1133">Transmembrane helix</keyword>
<dbReference type="GO" id="GO:0004497">
    <property type="term" value="F:monooxygenase activity"/>
    <property type="evidence" value="ECO:0007669"/>
    <property type="project" value="UniProtKB-KW"/>
</dbReference>
<evidence type="ECO:0000256" key="11">
    <source>
        <dbReference type="ARBA" id="ARBA00023033"/>
    </source>
</evidence>
<evidence type="ECO:0000256" key="12">
    <source>
        <dbReference type="ARBA" id="ARBA00023136"/>
    </source>
</evidence>
<comment type="pathway">
    <text evidence="3">Secondary metabolite biosynthesis; terpenoid biosynthesis.</text>
</comment>
<evidence type="ECO:0000256" key="1">
    <source>
        <dbReference type="ARBA" id="ARBA00001971"/>
    </source>
</evidence>
<sequence length="512" mass="57441">MFTLLQSIALVAVVWASWRLVWGFFTKSDLANIPGPPSGSFLKGNFGQLYNIHGFDFHTKIAEQFGRVISIFGPFSSRQLYIYDPKAVHHILVKDQYVFEETTAFLASNGIVFGDGLLASLGERHRKQRKLLNPVFSVAHMRGMVPIFEDIAHKLKDAMQLQVERGAPEVDVLYWMTRAALEMIGQCGLGYSFDPLTEDAVPHPFSKAAKELVPVLFKFEFMREFVLPSLVKIGSPAFRKRAVDWLSGRWRNLRDLRELVNTMDDTTTYIYEERKRKLDTGAEEKGEAPAKDILSILMRANREAAVEDRLPEKEVMGQLSTFIFAGTDTTSNAFARIISLLGSNPDAQEKLRKEILEARELHGGEIPYDSLVALPYMDAVLRETMRLYPPVSTVIRTTRQDIALPLSSPVRGLDGRDMNSIFVPNGTNIVVSIMCANQDPLLWGPDAPEWKPERWLKPLPQALIDARLPGFRFGESGKKILWEMGGIVTPSIEGAPGKPTLPVKIELLGKKA</sequence>
<evidence type="ECO:0000256" key="3">
    <source>
        <dbReference type="ARBA" id="ARBA00004721"/>
    </source>
</evidence>
<dbReference type="EMBL" id="JABCKV010000037">
    <property type="protein sequence ID" value="KAG5645527.1"/>
    <property type="molecule type" value="Genomic_DNA"/>
</dbReference>
<dbReference type="Gene3D" id="1.10.630.10">
    <property type="entry name" value="Cytochrome P450"/>
    <property type="match status" value="1"/>
</dbReference>
<evidence type="ECO:0008006" key="15">
    <source>
        <dbReference type="Google" id="ProtNLM"/>
    </source>
</evidence>
<evidence type="ECO:0000256" key="5">
    <source>
        <dbReference type="ARBA" id="ARBA00022617"/>
    </source>
</evidence>
<dbReference type="AlphaFoldDB" id="A0A9P7G7I1"/>
<keyword evidence="11" id="KW-0503">Monooxygenase</keyword>
<protein>
    <recommendedName>
        <fullName evidence="15">Cytochrome P450</fullName>
    </recommendedName>
</protein>
<dbReference type="Proteomes" id="UP000775547">
    <property type="component" value="Unassembled WGS sequence"/>
</dbReference>
<dbReference type="InterPro" id="IPR050121">
    <property type="entry name" value="Cytochrome_P450_monoxygenase"/>
</dbReference>
<dbReference type="GO" id="GO:0016705">
    <property type="term" value="F:oxidoreductase activity, acting on paired donors, with incorporation or reduction of molecular oxygen"/>
    <property type="evidence" value="ECO:0007669"/>
    <property type="project" value="InterPro"/>
</dbReference>
<keyword evidence="6" id="KW-0812">Transmembrane</keyword>
<comment type="cofactor">
    <cofactor evidence="1">
        <name>heme</name>
        <dbReference type="ChEBI" id="CHEBI:30413"/>
    </cofactor>
</comment>
<dbReference type="InterPro" id="IPR036396">
    <property type="entry name" value="Cyt_P450_sf"/>
</dbReference>
<evidence type="ECO:0000256" key="9">
    <source>
        <dbReference type="ARBA" id="ARBA00023002"/>
    </source>
</evidence>
<evidence type="ECO:0000256" key="8">
    <source>
        <dbReference type="ARBA" id="ARBA00022989"/>
    </source>
</evidence>
<dbReference type="PANTHER" id="PTHR24305">
    <property type="entry name" value="CYTOCHROME P450"/>
    <property type="match status" value="1"/>
</dbReference>
<proteinExistence type="inferred from homology"/>
<comment type="caution">
    <text evidence="13">The sequence shown here is derived from an EMBL/GenBank/DDBJ whole genome shotgun (WGS) entry which is preliminary data.</text>
</comment>
<dbReference type="GO" id="GO:0005506">
    <property type="term" value="F:iron ion binding"/>
    <property type="evidence" value="ECO:0007669"/>
    <property type="project" value="InterPro"/>
</dbReference>
<gene>
    <name evidence="13" type="ORF">DXG03_005802</name>
</gene>
<organism evidence="13 14">
    <name type="scientific">Asterophora parasitica</name>
    <dbReference type="NCBI Taxonomy" id="117018"/>
    <lineage>
        <taxon>Eukaryota</taxon>
        <taxon>Fungi</taxon>
        <taxon>Dikarya</taxon>
        <taxon>Basidiomycota</taxon>
        <taxon>Agaricomycotina</taxon>
        <taxon>Agaricomycetes</taxon>
        <taxon>Agaricomycetidae</taxon>
        <taxon>Agaricales</taxon>
        <taxon>Tricholomatineae</taxon>
        <taxon>Lyophyllaceae</taxon>
        <taxon>Asterophora</taxon>
    </lineage>
</organism>
<keyword evidence="12" id="KW-0472">Membrane</keyword>
<dbReference type="GO" id="GO:0016020">
    <property type="term" value="C:membrane"/>
    <property type="evidence" value="ECO:0007669"/>
    <property type="project" value="UniProtKB-SubCell"/>
</dbReference>
<evidence type="ECO:0000256" key="7">
    <source>
        <dbReference type="ARBA" id="ARBA00022723"/>
    </source>
</evidence>
<dbReference type="OrthoDB" id="1470350at2759"/>
<evidence type="ECO:0000256" key="2">
    <source>
        <dbReference type="ARBA" id="ARBA00004370"/>
    </source>
</evidence>
<keyword evidence="7" id="KW-0479">Metal-binding</keyword>
<name>A0A9P7G7I1_9AGAR</name>
<comment type="similarity">
    <text evidence="4">Belongs to the cytochrome P450 family.</text>
</comment>
<evidence type="ECO:0000313" key="14">
    <source>
        <dbReference type="Proteomes" id="UP000775547"/>
    </source>
</evidence>
<dbReference type="Pfam" id="PF00067">
    <property type="entry name" value="p450"/>
    <property type="match status" value="1"/>
</dbReference>
<reference evidence="13" key="1">
    <citation type="submission" date="2020-07" db="EMBL/GenBank/DDBJ databases">
        <authorList>
            <person name="Nieuwenhuis M."/>
            <person name="Van De Peppel L.J.J."/>
        </authorList>
    </citation>
    <scope>NUCLEOTIDE SEQUENCE</scope>
    <source>
        <strain evidence="13">AP01</strain>
        <tissue evidence="13">Mycelium</tissue>
    </source>
</reference>
<keyword evidence="5" id="KW-0349">Heme</keyword>